<gene>
    <name evidence="13 15" type="primary">ligA</name>
    <name evidence="15" type="ORF">MPLG2_1105</name>
</gene>
<name>A0A2N9JDD5_9ACTN</name>
<keyword evidence="16" id="KW-1185">Reference proteome</keyword>
<feature type="binding site" evidence="13">
    <location>
        <begin position="83"/>
        <end position="84"/>
    </location>
    <ligand>
        <name>NAD(+)</name>
        <dbReference type="ChEBI" id="CHEBI:57540"/>
    </ligand>
</feature>
<dbReference type="Gene3D" id="3.40.50.10190">
    <property type="entry name" value="BRCT domain"/>
    <property type="match status" value="1"/>
</dbReference>
<feature type="domain" description="BRCT" evidence="14">
    <location>
        <begin position="606"/>
        <end position="676"/>
    </location>
</feature>
<dbReference type="FunFam" id="1.10.287.610:FF:000002">
    <property type="entry name" value="DNA ligase"/>
    <property type="match status" value="1"/>
</dbReference>
<feature type="binding site" evidence="13">
    <location>
        <position position="288"/>
    </location>
    <ligand>
        <name>NAD(+)</name>
        <dbReference type="ChEBI" id="CHEBI:57540"/>
    </ligand>
</feature>
<dbReference type="SUPFAM" id="SSF52113">
    <property type="entry name" value="BRCT domain"/>
    <property type="match status" value="1"/>
</dbReference>
<dbReference type="InterPro" id="IPR036420">
    <property type="entry name" value="BRCT_dom_sf"/>
</dbReference>
<dbReference type="InterPro" id="IPR012340">
    <property type="entry name" value="NA-bd_OB-fold"/>
</dbReference>
<keyword evidence="13" id="KW-0464">Manganese</keyword>
<dbReference type="NCBIfam" id="TIGR00575">
    <property type="entry name" value="dnlj"/>
    <property type="match status" value="1"/>
</dbReference>
<dbReference type="PANTHER" id="PTHR23389:SF9">
    <property type="entry name" value="DNA LIGASE"/>
    <property type="match status" value="1"/>
</dbReference>
<comment type="function">
    <text evidence="13">DNA ligase that catalyzes the formation of phosphodiester linkages between 5'-phosphoryl and 3'-hydroxyl groups in double-stranded DNA using NAD as a coenzyme and as the energy source for the reaction. It is essential for DNA replication and repair of damaged DNA.</text>
</comment>
<dbReference type="SUPFAM" id="SSF47781">
    <property type="entry name" value="RuvA domain 2-like"/>
    <property type="match status" value="1"/>
</dbReference>
<dbReference type="Pfam" id="PF01653">
    <property type="entry name" value="DNA_ligase_aden"/>
    <property type="match status" value="1"/>
</dbReference>
<dbReference type="EMBL" id="LT985188">
    <property type="protein sequence ID" value="SPD86141.1"/>
    <property type="molecule type" value="Genomic_DNA"/>
</dbReference>
<dbReference type="InterPro" id="IPR001679">
    <property type="entry name" value="DNA_ligase"/>
</dbReference>
<feature type="binding site" evidence="13">
    <location>
        <position position="425"/>
    </location>
    <ligand>
        <name>Zn(2+)</name>
        <dbReference type="ChEBI" id="CHEBI:29105"/>
    </ligand>
</feature>
<proteinExistence type="inferred from homology"/>
<comment type="cofactor">
    <cofactor evidence="13">
        <name>Mg(2+)</name>
        <dbReference type="ChEBI" id="CHEBI:18420"/>
    </cofactor>
    <cofactor evidence="13">
        <name>Mn(2+)</name>
        <dbReference type="ChEBI" id="CHEBI:29035"/>
    </cofactor>
</comment>
<keyword evidence="8 13" id="KW-0460">Magnesium</keyword>
<dbReference type="GO" id="GO:0046872">
    <property type="term" value="F:metal ion binding"/>
    <property type="evidence" value="ECO:0007669"/>
    <property type="project" value="UniProtKB-KW"/>
</dbReference>
<dbReference type="Gene3D" id="2.40.50.140">
    <property type="entry name" value="Nucleic acid-binding proteins"/>
    <property type="match status" value="1"/>
</dbReference>
<evidence type="ECO:0000259" key="14">
    <source>
        <dbReference type="PROSITE" id="PS50172"/>
    </source>
</evidence>
<evidence type="ECO:0000256" key="5">
    <source>
        <dbReference type="ARBA" id="ARBA00022723"/>
    </source>
</evidence>
<feature type="binding site" evidence="13">
    <location>
        <position position="112"/>
    </location>
    <ligand>
        <name>NAD(+)</name>
        <dbReference type="ChEBI" id="CHEBI:57540"/>
    </ligand>
</feature>
<dbReference type="EC" id="6.5.1.2" evidence="1 13"/>
<evidence type="ECO:0000313" key="16">
    <source>
        <dbReference type="Proteomes" id="UP000238164"/>
    </source>
</evidence>
<feature type="binding site" evidence="13">
    <location>
        <position position="312"/>
    </location>
    <ligand>
        <name>NAD(+)</name>
        <dbReference type="ChEBI" id="CHEBI:57540"/>
    </ligand>
</feature>
<evidence type="ECO:0000256" key="6">
    <source>
        <dbReference type="ARBA" id="ARBA00022763"/>
    </source>
</evidence>
<comment type="similarity">
    <text evidence="12 13">Belongs to the NAD-dependent DNA ligase family. LigA subfamily.</text>
</comment>
<dbReference type="Pfam" id="PF03119">
    <property type="entry name" value="DNA_ligase_ZBD"/>
    <property type="match status" value="1"/>
</dbReference>
<dbReference type="PROSITE" id="PS01055">
    <property type="entry name" value="DNA_LIGASE_N1"/>
    <property type="match status" value="1"/>
</dbReference>
<comment type="catalytic activity">
    <reaction evidence="11 13">
        <text>NAD(+) + (deoxyribonucleotide)n-3'-hydroxyl + 5'-phospho-(deoxyribonucleotide)m = (deoxyribonucleotide)n+m + AMP + beta-nicotinamide D-nucleotide.</text>
        <dbReference type="EC" id="6.5.1.2"/>
    </reaction>
</comment>
<evidence type="ECO:0000256" key="9">
    <source>
        <dbReference type="ARBA" id="ARBA00023027"/>
    </source>
</evidence>
<evidence type="ECO:0000256" key="12">
    <source>
        <dbReference type="ARBA" id="ARBA00060881"/>
    </source>
</evidence>
<evidence type="ECO:0000256" key="8">
    <source>
        <dbReference type="ARBA" id="ARBA00022842"/>
    </source>
</evidence>
<evidence type="ECO:0000256" key="2">
    <source>
        <dbReference type="ARBA" id="ARBA00013308"/>
    </source>
</evidence>
<dbReference type="PANTHER" id="PTHR23389">
    <property type="entry name" value="CHROMOSOME TRANSMISSION FIDELITY FACTOR 18"/>
    <property type="match status" value="1"/>
</dbReference>
<dbReference type="InterPro" id="IPR018239">
    <property type="entry name" value="DNA_ligase_AS"/>
</dbReference>
<dbReference type="SMART" id="SM00532">
    <property type="entry name" value="LIGANc"/>
    <property type="match status" value="1"/>
</dbReference>
<feature type="binding site" evidence="13">
    <location>
        <position position="409"/>
    </location>
    <ligand>
        <name>Zn(2+)</name>
        <dbReference type="ChEBI" id="CHEBI:29105"/>
    </ligand>
</feature>
<dbReference type="HAMAP" id="MF_01588">
    <property type="entry name" value="DNA_ligase_A"/>
    <property type="match status" value="1"/>
</dbReference>
<dbReference type="InterPro" id="IPR004150">
    <property type="entry name" value="NAD_DNA_ligase_OB"/>
</dbReference>
<dbReference type="RefSeq" id="WP_231935824.1">
    <property type="nucleotide sequence ID" value="NZ_BAAAGO010000036.1"/>
</dbReference>
<dbReference type="PIRSF" id="PIRSF001604">
    <property type="entry name" value="LigA"/>
    <property type="match status" value="1"/>
</dbReference>
<keyword evidence="7 13" id="KW-0862">Zinc</keyword>
<evidence type="ECO:0000256" key="3">
    <source>
        <dbReference type="ARBA" id="ARBA00022598"/>
    </source>
</evidence>
<dbReference type="KEGG" id="mgg:MPLG2_1105"/>
<dbReference type="CDD" id="cd17748">
    <property type="entry name" value="BRCT_DNA_ligase_like"/>
    <property type="match status" value="1"/>
</dbReference>
<reference evidence="15 16" key="1">
    <citation type="submission" date="2018-02" db="EMBL/GenBank/DDBJ databases">
        <authorList>
            <person name="Cohen D.B."/>
            <person name="Kent A.D."/>
        </authorList>
    </citation>
    <scope>NUCLEOTIDE SEQUENCE [LARGE SCALE GENOMIC DNA]</scope>
    <source>
        <strain evidence="15">1</strain>
    </source>
</reference>
<feature type="binding site" evidence="13">
    <location>
        <position position="135"/>
    </location>
    <ligand>
        <name>NAD(+)</name>
        <dbReference type="ChEBI" id="CHEBI:57540"/>
    </ligand>
</feature>
<dbReference type="FunFam" id="3.30.470.30:FF:000001">
    <property type="entry name" value="DNA ligase"/>
    <property type="match status" value="1"/>
</dbReference>
<dbReference type="InterPro" id="IPR001357">
    <property type="entry name" value="BRCT_dom"/>
</dbReference>
<keyword evidence="4 13" id="KW-0235">DNA replication</keyword>
<evidence type="ECO:0000313" key="15">
    <source>
        <dbReference type="EMBL" id="SPD86141.1"/>
    </source>
</evidence>
<sequence>MSTDDYRARHAEVAQQIEDHRFRYYVSDAPTISDGDFDALMRELEAIEAEHPDLRTPDSPTQKVGGAPSATFAAVTHLRPLMSLDNVFSREEFEKWAARVTRDTEVTAWLCELKIDGLALDLVYRDGRLASAATRGDGRVGEDVTANVRTIASIPDRLHGDDVPAIVEARGEVFMRPEDFAALNEGLVAAGKAPFANPRNSAAGSLRQKDPRVTASRNLQFLCHGLGEVSGVTIDSQSHGYELLKGWGLPTSSHYRVVPTVADAWAFIEHTGEHRHAVEHEIDGAVIKVDDREQQDQLGTTSRAPRWAIAYKYPPEEVTTKLLDIRVNTGRTGRVTPYGVMEPVFVSGSTVENATLHNASEVKRKGVLIGDTVVLRKAGDVIPEIVGPVVALRDGTEVEWVMPTHCAACGSELAPEKEGDADLRCPNTRSCPAQLRERLFHLASRQGLDIEVLGWQAADALLSAGALTDEGDLFDLTAERLAAIPLFTRGARKGEDPEGRYLSANGEKLLANLQEAKHRPFARFLVALSIRHIGKGVAPDVAAAFPSIEALQTATADELAAVEGIGPTLVAAIQEWFTVDWHREIVRKWQAAGAVLADEPAEVTEGLPQTLAGLTVVVTGSIPGYTRDGAGEAITSRGGKSSGSVSAKTDFVVVGDNAGSKYDKAVALKRPILDAEGFEVLLNDGPDAAREVARDS</sequence>
<keyword evidence="5 13" id="KW-0479">Metal-binding</keyword>
<dbReference type="InterPro" id="IPR013839">
    <property type="entry name" value="DNAligase_adenylation"/>
</dbReference>
<dbReference type="FunFam" id="2.40.50.140:FF:000012">
    <property type="entry name" value="DNA ligase"/>
    <property type="match status" value="1"/>
</dbReference>
<feature type="binding site" evidence="13">
    <location>
        <position position="172"/>
    </location>
    <ligand>
        <name>NAD(+)</name>
        <dbReference type="ChEBI" id="CHEBI:57540"/>
    </ligand>
</feature>
<evidence type="ECO:0000256" key="10">
    <source>
        <dbReference type="ARBA" id="ARBA00023204"/>
    </source>
</evidence>
<dbReference type="SUPFAM" id="SSF56091">
    <property type="entry name" value="DNA ligase/mRNA capping enzyme, catalytic domain"/>
    <property type="match status" value="1"/>
</dbReference>
<protein>
    <recommendedName>
        <fullName evidence="2 13">DNA ligase</fullName>
        <ecNumber evidence="1 13">6.5.1.2</ecNumber>
    </recommendedName>
    <alternativeName>
        <fullName evidence="13">Polydeoxyribonucleotide synthase [NAD(+)]</fullName>
    </alternativeName>
</protein>
<feature type="active site" description="N6-AMP-lysine intermediate" evidence="13">
    <location>
        <position position="114"/>
    </location>
</feature>
<dbReference type="GO" id="GO:0006281">
    <property type="term" value="P:DNA repair"/>
    <property type="evidence" value="ECO:0007669"/>
    <property type="project" value="UniProtKB-KW"/>
</dbReference>
<feature type="binding site" evidence="13">
    <location>
        <begin position="34"/>
        <end position="38"/>
    </location>
    <ligand>
        <name>NAD(+)</name>
        <dbReference type="ChEBI" id="CHEBI:57540"/>
    </ligand>
</feature>
<keyword evidence="10 13" id="KW-0234">DNA repair</keyword>
<dbReference type="Pfam" id="PF12826">
    <property type="entry name" value="HHH_2"/>
    <property type="match status" value="1"/>
</dbReference>
<evidence type="ECO:0000256" key="7">
    <source>
        <dbReference type="ARBA" id="ARBA00022833"/>
    </source>
</evidence>
<keyword evidence="3 13" id="KW-0436">Ligase</keyword>
<organism evidence="15 16">
    <name type="scientific">Micropruina glycogenica</name>
    <dbReference type="NCBI Taxonomy" id="75385"/>
    <lineage>
        <taxon>Bacteria</taxon>
        <taxon>Bacillati</taxon>
        <taxon>Actinomycetota</taxon>
        <taxon>Actinomycetes</taxon>
        <taxon>Propionibacteriales</taxon>
        <taxon>Nocardioidaceae</taxon>
        <taxon>Micropruina</taxon>
    </lineage>
</organism>
<dbReference type="GO" id="GO:0005829">
    <property type="term" value="C:cytosol"/>
    <property type="evidence" value="ECO:0007669"/>
    <property type="project" value="TreeGrafter"/>
</dbReference>
<dbReference type="CDD" id="cd00114">
    <property type="entry name" value="LIGANc"/>
    <property type="match status" value="1"/>
</dbReference>
<accession>A0A2N9JDD5</accession>
<dbReference type="InterPro" id="IPR041663">
    <property type="entry name" value="DisA/LigA_HHH"/>
</dbReference>
<dbReference type="SUPFAM" id="SSF50249">
    <property type="entry name" value="Nucleic acid-binding proteins"/>
    <property type="match status" value="1"/>
</dbReference>
<dbReference type="AlphaFoldDB" id="A0A2N9JDD5"/>
<dbReference type="Gene3D" id="6.20.10.30">
    <property type="match status" value="1"/>
</dbReference>
<evidence type="ECO:0000256" key="4">
    <source>
        <dbReference type="ARBA" id="ARBA00022705"/>
    </source>
</evidence>
<dbReference type="Gene3D" id="1.10.287.610">
    <property type="entry name" value="Helix hairpin bin"/>
    <property type="match status" value="1"/>
</dbReference>
<evidence type="ECO:0000256" key="11">
    <source>
        <dbReference type="ARBA" id="ARBA00034005"/>
    </source>
</evidence>
<evidence type="ECO:0000256" key="13">
    <source>
        <dbReference type="HAMAP-Rule" id="MF_01588"/>
    </source>
</evidence>
<feature type="binding site" evidence="13">
    <location>
        <position position="406"/>
    </location>
    <ligand>
        <name>Zn(2+)</name>
        <dbReference type="ChEBI" id="CHEBI:29105"/>
    </ligand>
</feature>
<evidence type="ECO:0000256" key="1">
    <source>
        <dbReference type="ARBA" id="ARBA00012722"/>
    </source>
</evidence>
<dbReference type="GO" id="GO:0006260">
    <property type="term" value="P:DNA replication"/>
    <property type="evidence" value="ECO:0007669"/>
    <property type="project" value="UniProtKB-KW"/>
</dbReference>
<keyword evidence="9 13" id="KW-0520">NAD</keyword>
<dbReference type="NCBIfam" id="NF005932">
    <property type="entry name" value="PRK07956.1"/>
    <property type="match status" value="1"/>
</dbReference>
<dbReference type="Pfam" id="PF03120">
    <property type="entry name" value="OB_DNA_ligase"/>
    <property type="match status" value="1"/>
</dbReference>
<dbReference type="PROSITE" id="PS50172">
    <property type="entry name" value="BRCT"/>
    <property type="match status" value="1"/>
</dbReference>
<dbReference type="SMART" id="SM00292">
    <property type="entry name" value="BRCT"/>
    <property type="match status" value="1"/>
</dbReference>
<dbReference type="InterPro" id="IPR010994">
    <property type="entry name" value="RuvA_2-like"/>
</dbReference>
<dbReference type="Gene3D" id="3.30.470.30">
    <property type="entry name" value="DNA ligase/mRNA capping enzyme"/>
    <property type="match status" value="1"/>
</dbReference>
<dbReference type="InterPro" id="IPR004149">
    <property type="entry name" value="Znf_DNAligase_C4"/>
</dbReference>
<dbReference type="Pfam" id="PF00533">
    <property type="entry name" value="BRCT"/>
    <property type="match status" value="1"/>
</dbReference>
<dbReference type="GO" id="GO:0003911">
    <property type="term" value="F:DNA ligase (NAD+) activity"/>
    <property type="evidence" value="ECO:0007669"/>
    <property type="project" value="UniProtKB-UniRule"/>
</dbReference>
<feature type="binding site" evidence="13">
    <location>
        <position position="431"/>
    </location>
    <ligand>
        <name>Zn(2+)</name>
        <dbReference type="ChEBI" id="CHEBI:29105"/>
    </ligand>
</feature>
<dbReference type="InterPro" id="IPR013840">
    <property type="entry name" value="DNAligase_N"/>
</dbReference>
<dbReference type="Gene3D" id="1.10.150.20">
    <property type="entry name" value="5' to 3' exonuclease, C-terminal subdomain"/>
    <property type="match status" value="2"/>
</dbReference>
<keyword evidence="6 13" id="KW-0227">DNA damage</keyword>
<dbReference type="Proteomes" id="UP000238164">
    <property type="component" value="Chromosome 1"/>
</dbReference>